<evidence type="ECO:0000256" key="1">
    <source>
        <dbReference type="SAM" id="MobiDB-lite"/>
    </source>
</evidence>
<dbReference type="Proteomes" id="UP000019760">
    <property type="component" value="Unassembled WGS sequence"/>
</dbReference>
<keyword evidence="4" id="KW-1185">Reference proteome</keyword>
<feature type="compositionally biased region" description="Basic residues" evidence="1">
    <location>
        <begin position="162"/>
        <end position="179"/>
    </location>
</feature>
<name>A0A023D3S9_ACIMT</name>
<reference evidence="3 4" key="2">
    <citation type="journal article" date="2014" name="FEMS Microbiol. Lett.">
        <title>Draft genomic DNA sequence of the facultatively methylotrophic bacterium Acidomonas methanolica type strain MB58.</title>
        <authorList>
            <person name="Higashiura N."/>
            <person name="Hadano H."/>
            <person name="Hirakawa H."/>
            <person name="Matsutani M."/>
            <person name="Takabe S."/>
            <person name="Matsushita K."/>
            <person name="Azuma Y."/>
        </authorList>
    </citation>
    <scope>NUCLEOTIDE SEQUENCE [LARGE SCALE GENOMIC DNA]</scope>
    <source>
        <strain evidence="3 4">MB58</strain>
    </source>
</reference>
<accession>A0A023D3S9</accession>
<evidence type="ECO:0000313" key="3">
    <source>
        <dbReference type="EMBL" id="GAJ28430.1"/>
    </source>
</evidence>
<protein>
    <submittedName>
        <fullName evidence="3">Uncharacterized protein</fullName>
    </submittedName>
</protein>
<reference evidence="4" key="1">
    <citation type="journal article" date="2014" name="FEMS Microbiol. Lett.">
        <title>Draft Genomic DNA Sequence of the Facultatively Methylotrophic Bacterium Acidomonas methanolica type strain MB58.</title>
        <authorList>
            <person name="Higashiura N."/>
            <person name="Hadano H."/>
            <person name="Hirakawa H."/>
            <person name="Matsutani M."/>
            <person name="Takabe S."/>
            <person name="Matsushita K."/>
            <person name="Azuma Y."/>
        </authorList>
    </citation>
    <scope>NUCLEOTIDE SEQUENCE [LARGE SCALE GENOMIC DNA]</scope>
    <source>
        <strain evidence="4">MB58</strain>
    </source>
</reference>
<evidence type="ECO:0000256" key="2">
    <source>
        <dbReference type="SAM" id="SignalP"/>
    </source>
</evidence>
<feature type="signal peptide" evidence="2">
    <location>
        <begin position="1"/>
        <end position="25"/>
    </location>
</feature>
<sequence>MSLLAWRRPASLLAVMALAAPSAFAATCGESPAHEAFDVQGLKSELMVTALSCNAQDRYNAFVGKFRPNLLAEEDRLQGYFRTTYGKNAKKEHDDYITQLANVQSEGGLRAGTIFCMQRVAMFDEVNALESNADLAHYAEAKDIVQPASYETCEAKPVSGSARHRASAQSSHGRHRTRA</sequence>
<feature type="region of interest" description="Disordered" evidence="1">
    <location>
        <begin position="155"/>
        <end position="179"/>
    </location>
</feature>
<feature type="chain" id="PRO_5030001346" evidence="2">
    <location>
        <begin position="26"/>
        <end position="179"/>
    </location>
</feature>
<gene>
    <name evidence="3" type="ORF">Amme_023_023</name>
</gene>
<proteinExistence type="predicted"/>
<dbReference type="AlphaFoldDB" id="A0A023D3S9"/>
<comment type="caution">
    <text evidence="3">The sequence shown here is derived from an EMBL/GenBank/DDBJ whole genome shotgun (WGS) entry which is preliminary data.</text>
</comment>
<dbReference type="RefSeq" id="WP_042057012.1">
    <property type="nucleotide sequence ID" value="NZ_BAND01000023.1"/>
</dbReference>
<dbReference type="OrthoDB" id="7270931at2"/>
<evidence type="ECO:0000313" key="4">
    <source>
        <dbReference type="Proteomes" id="UP000019760"/>
    </source>
</evidence>
<keyword evidence="2" id="KW-0732">Signal</keyword>
<organism evidence="3 4">
    <name type="scientific">Acidomonas methanolica NBRC 104435</name>
    <dbReference type="NCBI Taxonomy" id="1231351"/>
    <lineage>
        <taxon>Bacteria</taxon>
        <taxon>Pseudomonadati</taxon>
        <taxon>Pseudomonadota</taxon>
        <taxon>Alphaproteobacteria</taxon>
        <taxon>Acetobacterales</taxon>
        <taxon>Acetobacteraceae</taxon>
        <taxon>Acidomonas</taxon>
    </lineage>
</organism>
<dbReference type="EMBL" id="BAND01000023">
    <property type="protein sequence ID" value="GAJ28430.1"/>
    <property type="molecule type" value="Genomic_DNA"/>
</dbReference>